<evidence type="ECO:0000256" key="4">
    <source>
        <dbReference type="ARBA" id="ARBA00023136"/>
    </source>
</evidence>
<gene>
    <name evidence="7" type="ORF">ACFO5R_16405</name>
</gene>
<dbReference type="GO" id="GO:0016020">
    <property type="term" value="C:membrane"/>
    <property type="evidence" value="ECO:0007669"/>
    <property type="project" value="UniProtKB-SubCell"/>
</dbReference>
<evidence type="ECO:0000259" key="6">
    <source>
        <dbReference type="Pfam" id="PF01699"/>
    </source>
</evidence>
<evidence type="ECO:0000256" key="2">
    <source>
        <dbReference type="ARBA" id="ARBA00022692"/>
    </source>
</evidence>
<proteinExistence type="predicted"/>
<evidence type="ECO:0000313" key="8">
    <source>
        <dbReference type="Proteomes" id="UP001595898"/>
    </source>
</evidence>
<evidence type="ECO:0000313" key="7">
    <source>
        <dbReference type="EMBL" id="MFC4543514.1"/>
    </source>
</evidence>
<sequence length="315" mass="31763">MSSIVDAAFVLGGVLALWLGARWLVTAAATLARTAGVSALVVGLTVVAFGTSAPELVVSIGAALEGRADVAAGNVVGSNVFNLAFTLGVVAVVRPFRVTEKLVRRDTVAMAAATVVGIAVLANLTVSSREGGLLLALFAAYLGWIWHTATRSTESDDGAPESSRSDGPNPYGTDGVKLLLGLVLVLVGGRLLVDGATGIALSFGVSEWAVGVTIVAGGTSLPELVTSIVAARHENLGIAAGNVVGSNVFNLLVALGAAALVRPLSVDAAVLPGLAWLAVVTAIAAVVLATGRRLTRLEGVVLLAVGASYWAWTIV</sequence>
<dbReference type="NCBIfam" id="TIGR00367">
    <property type="entry name" value="calcium/sodium antiporter"/>
    <property type="match status" value="1"/>
</dbReference>
<reference evidence="7 8" key="1">
    <citation type="journal article" date="2019" name="Int. J. Syst. Evol. Microbiol.">
        <title>The Global Catalogue of Microorganisms (GCM) 10K type strain sequencing project: providing services to taxonomists for standard genome sequencing and annotation.</title>
        <authorList>
            <consortium name="The Broad Institute Genomics Platform"/>
            <consortium name="The Broad Institute Genome Sequencing Center for Infectious Disease"/>
            <person name="Wu L."/>
            <person name="Ma J."/>
        </authorList>
    </citation>
    <scope>NUCLEOTIDE SEQUENCE [LARGE SCALE GENOMIC DNA]</scope>
    <source>
        <strain evidence="7 8">WLHS5</strain>
    </source>
</reference>
<dbReference type="InterPro" id="IPR004481">
    <property type="entry name" value="K/Na/Ca-exchanger"/>
</dbReference>
<evidence type="ECO:0000256" key="1">
    <source>
        <dbReference type="ARBA" id="ARBA00004141"/>
    </source>
</evidence>
<feature type="transmembrane region" description="Helical" evidence="5">
    <location>
        <begin position="108"/>
        <end position="126"/>
    </location>
</feature>
<dbReference type="InterPro" id="IPR044880">
    <property type="entry name" value="NCX_ion-bd_dom_sf"/>
</dbReference>
<keyword evidence="4 5" id="KW-0472">Membrane</keyword>
<comment type="subcellular location">
    <subcellularLocation>
        <location evidence="1">Membrane</location>
        <topology evidence="1">Multi-pass membrane protein</topology>
    </subcellularLocation>
</comment>
<dbReference type="Gene3D" id="1.20.1420.30">
    <property type="entry name" value="NCX, central ion-binding region"/>
    <property type="match status" value="2"/>
</dbReference>
<protein>
    <submittedName>
        <fullName evidence="7">Calcium/sodium antiporter</fullName>
    </submittedName>
</protein>
<evidence type="ECO:0000256" key="5">
    <source>
        <dbReference type="SAM" id="Phobius"/>
    </source>
</evidence>
<organism evidence="7 8">
    <name type="scientific">Halosolutus amylolyticus</name>
    <dbReference type="NCBI Taxonomy" id="2932267"/>
    <lineage>
        <taxon>Archaea</taxon>
        <taxon>Methanobacteriati</taxon>
        <taxon>Methanobacteriota</taxon>
        <taxon>Stenosarchaea group</taxon>
        <taxon>Halobacteria</taxon>
        <taxon>Halobacteriales</taxon>
        <taxon>Natrialbaceae</taxon>
        <taxon>Halosolutus</taxon>
    </lineage>
</organism>
<feature type="domain" description="Sodium/calcium exchanger membrane region" evidence="6">
    <location>
        <begin position="8"/>
        <end position="145"/>
    </location>
</feature>
<feature type="domain" description="Sodium/calcium exchanger membrane region" evidence="6">
    <location>
        <begin position="178"/>
        <end position="309"/>
    </location>
</feature>
<feature type="transmembrane region" description="Helical" evidence="5">
    <location>
        <begin position="133"/>
        <end position="149"/>
    </location>
</feature>
<feature type="transmembrane region" description="Helical" evidence="5">
    <location>
        <begin position="238"/>
        <end position="261"/>
    </location>
</feature>
<dbReference type="Pfam" id="PF01699">
    <property type="entry name" value="Na_Ca_ex"/>
    <property type="match status" value="2"/>
</dbReference>
<dbReference type="Proteomes" id="UP001595898">
    <property type="component" value="Unassembled WGS sequence"/>
</dbReference>
<keyword evidence="3 5" id="KW-1133">Transmembrane helix</keyword>
<name>A0ABD5PSK3_9EURY</name>
<accession>A0ABD5PSK3</accession>
<dbReference type="InterPro" id="IPR004837">
    <property type="entry name" value="NaCa_Exmemb"/>
</dbReference>
<evidence type="ECO:0000256" key="3">
    <source>
        <dbReference type="ARBA" id="ARBA00022989"/>
    </source>
</evidence>
<dbReference type="PANTHER" id="PTHR10846">
    <property type="entry name" value="SODIUM/POTASSIUM/CALCIUM EXCHANGER"/>
    <property type="match status" value="1"/>
</dbReference>
<dbReference type="AlphaFoldDB" id="A0ABD5PSK3"/>
<keyword evidence="2 5" id="KW-0812">Transmembrane</keyword>
<keyword evidence="8" id="KW-1185">Reference proteome</keyword>
<comment type="caution">
    <text evidence="7">The sequence shown here is derived from an EMBL/GenBank/DDBJ whole genome shotgun (WGS) entry which is preliminary data.</text>
</comment>
<feature type="transmembrane region" description="Helical" evidence="5">
    <location>
        <begin position="268"/>
        <end position="288"/>
    </location>
</feature>
<feature type="transmembrane region" description="Helical" evidence="5">
    <location>
        <begin position="294"/>
        <end position="312"/>
    </location>
</feature>
<feature type="transmembrane region" description="Helical" evidence="5">
    <location>
        <begin position="76"/>
        <end position="96"/>
    </location>
</feature>
<dbReference type="PANTHER" id="PTHR10846:SF8">
    <property type="entry name" value="INNER MEMBRANE PROTEIN YRBG"/>
    <property type="match status" value="1"/>
</dbReference>
<dbReference type="RefSeq" id="WP_250139814.1">
    <property type="nucleotide sequence ID" value="NZ_JALIQP010000002.1"/>
</dbReference>
<dbReference type="EMBL" id="JBHSFA010000007">
    <property type="protein sequence ID" value="MFC4543514.1"/>
    <property type="molecule type" value="Genomic_DNA"/>
</dbReference>
<feature type="transmembrane region" description="Helical" evidence="5">
    <location>
        <begin position="37"/>
        <end position="64"/>
    </location>
</feature>